<proteinExistence type="predicted"/>
<dbReference type="EMBL" id="RBNI01006441">
    <property type="protein sequence ID" value="RUP46023.1"/>
    <property type="molecule type" value="Genomic_DNA"/>
</dbReference>
<feature type="region of interest" description="Disordered" evidence="1">
    <location>
        <begin position="1"/>
        <end position="38"/>
    </location>
</feature>
<evidence type="ECO:0000256" key="1">
    <source>
        <dbReference type="SAM" id="MobiDB-lite"/>
    </source>
</evidence>
<reference evidence="2 3" key="1">
    <citation type="journal article" date="2018" name="New Phytol.">
        <title>Phylogenomics of Endogonaceae and evolution of mycorrhizas within Mucoromycota.</title>
        <authorList>
            <person name="Chang Y."/>
            <person name="Desiro A."/>
            <person name="Na H."/>
            <person name="Sandor L."/>
            <person name="Lipzen A."/>
            <person name="Clum A."/>
            <person name="Barry K."/>
            <person name="Grigoriev I.V."/>
            <person name="Martin F.M."/>
            <person name="Stajich J.E."/>
            <person name="Smith M.E."/>
            <person name="Bonito G."/>
            <person name="Spatafora J.W."/>
        </authorList>
    </citation>
    <scope>NUCLEOTIDE SEQUENCE [LARGE SCALE GENOMIC DNA]</scope>
    <source>
        <strain evidence="2 3">GMNB39</strain>
    </source>
</reference>
<evidence type="ECO:0000313" key="2">
    <source>
        <dbReference type="EMBL" id="RUP46023.1"/>
    </source>
</evidence>
<evidence type="ECO:0000313" key="3">
    <source>
        <dbReference type="Proteomes" id="UP000268093"/>
    </source>
</evidence>
<feature type="compositionally biased region" description="Basic and acidic residues" evidence="1">
    <location>
        <begin position="1"/>
        <end position="15"/>
    </location>
</feature>
<protein>
    <submittedName>
        <fullName evidence="2">Uncharacterized protein</fullName>
    </submittedName>
</protein>
<sequence>MPIDRNQLKSGDRVQFKTSTLPGTPTGEITGTVSNDPLNCPVGENPPEGLKVLLGRLMLGVLYAFHRISEIAS</sequence>
<organism evidence="2 3">
    <name type="scientific">Jimgerdemannia flammicorona</name>
    <dbReference type="NCBI Taxonomy" id="994334"/>
    <lineage>
        <taxon>Eukaryota</taxon>
        <taxon>Fungi</taxon>
        <taxon>Fungi incertae sedis</taxon>
        <taxon>Mucoromycota</taxon>
        <taxon>Mucoromycotina</taxon>
        <taxon>Endogonomycetes</taxon>
        <taxon>Endogonales</taxon>
        <taxon>Endogonaceae</taxon>
        <taxon>Jimgerdemannia</taxon>
    </lineage>
</organism>
<accession>A0A433D5F3</accession>
<name>A0A433D5F3_9FUNG</name>
<comment type="caution">
    <text evidence="2">The sequence shown here is derived from an EMBL/GenBank/DDBJ whole genome shotgun (WGS) entry which is preliminary data.</text>
</comment>
<feature type="compositionally biased region" description="Polar residues" evidence="1">
    <location>
        <begin position="16"/>
        <end position="37"/>
    </location>
</feature>
<gene>
    <name evidence="2" type="ORF">BC936DRAFT_147447</name>
</gene>
<dbReference type="Proteomes" id="UP000268093">
    <property type="component" value="Unassembled WGS sequence"/>
</dbReference>
<dbReference type="AlphaFoldDB" id="A0A433D5F3"/>
<keyword evidence="3" id="KW-1185">Reference proteome</keyword>